<dbReference type="EMBL" id="SMKY01000605">
    <property type="protein sequence ID" value="TDD58749.1"/>
    <property type="molecule type" value="Genomic_DNA"/>
</dbReference>
<dbReference type="Proteomes" id="UP000295578">
    <property type="component" value="Unassembled WGS sequence"/>
</dbReference>
<dbReference type="RefSeq" id="WP_132206578.1">
    <property type="nucleotide sequence ID" value="NZ_SMKY01000605.1"/>
</dbReference>
<keyword evidence="2" id="KW-1185">Reference proteome</keyword>
<protein>
    <submittedName>
        <fullName evidence="1">Uncharacterized protein</fullName>
    </submittedName>
</protein>
<evidence type="ECO:0000313" key="1">
    <source>
        <dbReference type="EMBL" id="TDD58749.1"/>
    </source>
</evidence>
<gene>
    <name evidence="1" type="ORF">E1293_46830</name>
</gene>
<comment type="caution">
    <text evidence="1">The sequence shown here is derived from an EMBL/GenBank/DDBJ whole genome shotgun (WGS) entry which is preliminary data.</text>
</comment>
<sequence length="142" mass="15240">MDSLVGLGVFTFDESTVRTWLADPDSARSPWHFPCEAPTWTPLGPGGEDQTTELIAAAQQHHHLTGPGTLSLLFTPDADGDAFRFLVELTLTGGPLLCLASPAYSWETIAPEQETGIEAAVTVLGRGTSEANTALRQLHQLR</sequence>
<organism evidence="1 2">
    <name type="scientific">Actinomadura darangshiensis</name>
    <dbReference type="NCBI Taxonomy" id="705336"/>
    <lineage>
        <taxon>Bacteria</taxon>
        <taxon>Bacillati</taxon>
        <taxon>Actinomycetota</taxon>
        <taxon>Actinomycetes</taxon>
        <taxon>Streptosporangiales</taxon>
        <taxon>Thermomonosporaceae</taxon>
        <taxon>Actinomadura</taxon>
    </lineage>
</organism>
<accession>A0A4R4ZM57</accession>
<dbReference type="AlphaFoldDB" id="A0A4R4ZM57"/>
<evidence type="ECO:0000313" key="2">
    <source>
        <dbReference type="Proteomes" id="UP000295578"/>
    </source>
</evidence>
<proteinExistence type="predicted"/>
<name>A0A4R4ZM57_9ACTN</name>
<reference evidence="1 2" key="1">
    <citation type="submission" date="2019-03" db="EMBL/GenBank/DDBJ databases">
        <title>Draft genome sequences of novel Actinobacteria.</title>
        <authorList>
            <person name="Sahin N."/>
            <person name="Ay H."/>
            <person name="Saygin H."/>
        </authorList>
    </citation>
    <scope>NUCLEOTIDE SEQUENCE [LARGE SCALE GENOMIC DNA]</scope>
    <source>
        <strain evidence="1 2">DSM 45941</strain>
    </source>
</reference>